<evidence type="ECO:0000256" key="1">
    <source>
        <dbReference type="SAM" id="MobiDB-lite"/>
    </source>
</evidence>
<dbReference type="Proteomes" id="UP000037387">
    <property type="component" value="Unassembled WGS sequence"/>
</dbReference>
<name>A0A0M0FD28_CELCE</name>
<dbReference type="EMBL" id="ATNL01000006">
    <property type="protein sequence ID" value="KON75490.1"/>
    <property type="molecule type" value="Genomic_DNA"/>
</dbReference>
<feature type="compositionally biased region" description="Polar residues" evidence="1">
    <location>
        <begin position="83"/>
        <end position="93"/>
    </location>
</feature>
<dbReference type="AlphaFoldDB" id="A0A0M0FD28"/>
<evidence type="ECO:0000313" key="3">
    <source>
        <dbReference type="Proteomes" id="UP000037387"/>
    </source>
</evidence>
<gene>
    <name evidence="2" type="ORF">M768_06035</name>
</gene>
<feature type="region of interest" description="Disordered" evidence="1">
    <location>
        <begin position="67"/>
        <end position="93"/>
    </location>
</feature>
<proteinExistence type="predicted"/>
<organism evidence="2 3">
    <name type="scientific">Cellulosimicrobium cellulans F16</name>
    <dbReference type="NCBI Taxonomy" id="1350482"/>
    <lineage>
        <taxon>Bacteria</taxon>
        <taxon>Bacillati</taxon>
        <taxon>Actinomycetota</taxon>
        <taxon>Actinomycetes</taxon>
        <taxon>Micrococcales</taxon>
        <taxon>Promicromonosporaceae</taxon>
        <taxon>Cellulosimicrobium</taxon>
    </lineage>
</organism>
<sequence>MSMIELTEVTNASRAAVVVSCTWPFWPPMDRSTFLPAARFAATAALNSATDSTFGHSACGHRLNRMSPDVTDVGSPNARLMTSHESGTSAMRV</sequence>
<accession>A0A0M0FD28</accession>
<reference evidence="2 3" key="1">
    <citation type="journal article" date="2015" name="Sci. Rep.">
        <title>Functional and structural properties of a novel cellulosome-like multienzyme complex: efficient glycoside hydrolysis of water-insoluble 7-xylosyl-10-deacetylpaclitaxel.</title>
        <authorList>
            <person name="Dou T.Y."/>
            <person name="Luan H.W."/>
            <person name="Ge G.B."/>
            <person name="Dong M.M."/>
            <person name="Zou H.F."/>
            <person name="He Y.Q."/>
            <person name="Cui P."/>
            <person name="Wang J.Y."/>
            <person name="Hao D.C."/>
            <person name="Yang S.L."/>
            <person name="Yang L."/>
        </authorList>
    </citation>
    <scope>NUCLEOTIDE SEQUENCE [LARGE SCALE GENOMIC DNA]</scope>
    <source>
        <strain evidence="2 3">F16</strain>
    </source>
</reference>
<evidence type="ECO:0000313" key="2">
    <source>
        <dbReference type="EMBL" id="KON75490.1"/>
    </source>
</evidence>
<protein>
    <submittedName>
        <fullName evidence="2">Uncharacterized protein</fullName>
    </submittedName>
</protein>
<keyword evidence="3" id="KW-1185">Reference proteome</keyword>
<comment type="caution">
    <text evidence="2">The sequence shown here is derived from an EMBL/GenBank/DDBJ whole genome shotgun (WGS) entry which is preliminary data.</text>
</comment>